<feature type="region of interest" description="Disordered" evidence="1">
    <location>
        <begin position="79"/>
        <end position="100"/>
    </location>
</feature>
<dbReference type="Proteomes" id="UP001596050">
    <property type="component" value="Unassembled WGS sequence"/>
</dbReference>
<evidence type="ECO:0000256" key="1">
    <source>
        <dbReference type="SAM" id="MobiDB-lite"/>
    </source>
</evidence>
<proteinExistence type="predicted"/>
<evidence type="ECO:0000256" key="2">
    <source>
        <dbReference type="SAM" id="SignalP"/>
    </source>
</evidence>
<evidence type="ECO:0000313" key="4">
    <source>
        <dbReference type="Proteomes" id="UP001596050"/>
    </source>
</evidence>
<feature type="compositionally biased region" description="Basic and acidic residues" evidence="1">
    <location>
        <begin position="90"/>
        <end position="100"/>
    </location>
</feature>
<sequence>MKTNQLLLTALLACLLSPALAEEELAVPAGLEADAPHPREEVPILHRRHGTGQPVKNAPYSARAVSERLQQLSDGNQIERRTSAASYRDSAGRTRQEVRGRNGEVQVVTIHDPVANAVWILSPRTRTAQKLPSHADIARTAGAAARARIEQLRKEGRLPRLEREAGVADKAGERTAVHVERENDGRREIVRVIRIPRGPGQDTAGAGVQPGPHFGPHFGPAIGPQLGTIVANAAGDMKWASKATSRDLGTRDFDGVRAEGKLRSYEIPAGEVGNRNPIVVADETWYSPDLQITVYSKHSDPRSGDYVYRLEGLKRGEPDAALFTVPSDYKVREAGELRRELRRELHVPGKKAE</sequence>
<dbReference type="RefSeq" id="WP_379781772.1">
    <property type="nucleotide sequence ID" value="NZ_JBHSMU010000008.1"/>
</dbReference>
<reference evidence="4" key="1">
    <citation type="journal article" date="2019" name="Int. J. Syst. Evol. Microbiol.">
        <title>The Global Catalogue of Microorganisms (GCM) 10K type strain sequencing project: providing services to taxonomists for standard genome sequencing and annotation.</title>
        <authorList>
            <consortium name="The Broad Institute Genomics Platform"/>
            <consortium name="The Broad Institute Genome Sequencing Center for Infectious Disease"/>
            <person name="Wu L."/>
            <person name="Ma J."/>
        </authorList>
    </citation>
    <scope>NUCLEOTIDE SEQUENCE [LARGE SCALE GENOMIC DNA]</scope>
    <source>
        <strain evidence="4">KACC 12649</strain>
    </source>
</reference>
<evidence type="ECO:0000313" key="3">
    <source>
        <dbReference type="EMBL" id="MFC5459688.1"/>
    </source>
</evidence>
<accession>A0ABW0L1L9</accession>
<feature type="signal peptide" evidence="2">
    <location>
        <begin position="1"/>
        <end position="21"/>
    </location>
</feature>
<dbReference type="EMBL" id="JBHSMU010000008">
    <property type="protein sequence ID" value="MFC5459688.1"/>
    <property type="molecule type" value="Genomic_DNA"/>
</dbReference>
<comment type="caution">
    <text evidence="3">The sequence shown here is derived from an EMBL/GenBank/DDBJ whole genome shotgun (WGS) entry which is preliminary data.</text>
</comment>
<organism evidence="3 4">
    <name type="scientific">Massilia niabensis</name>
    <dbReference type="NCBI Taxonomy" id="544910"/>
    <lineage>
        <taxon>Bacteria</taxon>
        <taxon>Pseudomonadati</taxon>
        <taxon>Pseudomonadota</taxon>
        <taxon>Betaproteobacteria</taxon>
        <taxon>Burkholderiales</taxon>
        <taxon>Oxalobacteraceae</taxon>
        <taxon>Telluria group</taxon>
        <taxon>Massilia</taxon>
    </lineage>
</organism>
<gene>
    <name evidence="3" type="ORF">ACFPN5_07680</name>
</gene>
<keyword evidence="2" id="KW-0732">Signal</keyword>
<protein>
    <submittedName>
        <fullName evidence="3">Uncharacterized protein</fullName>
    </submittedName>
</protein>
<feature type="chain" id="PRO_5045535347" evidence="2">
    <location>
        <begin position="22"/>
        <end position="353"/>
    </location>
</feature>
<name>A0ABW0L1L9_9BURK</name>
<keyword evidence="4" id="KW-1185">Reference proteome</keyword>